<evidence type="ECO:0000313" key="2">
    <source>
        <dbReference type="Proteomes" id="UP000305654"/>
    </source>
</evidence>
<proteinExistence type="predicted"/>
<dbReference type="AlphaFoldDB" id="A0A5R9J158"/>
<accession>A0A5R9J158</accession>
<dbReference type="SUPFAM" id="SSF90257">
    <property type="entry name" value="Myosin rod fragments"/>
    <property type="match status" value="1"/>
</dbReference>
<name>A0A5R9J158_9PROT</name>
<comment type="caution">
    <text evidence="1">The sequence shown here is derived from an EMBL/GenBank/DDBJ whole genome shotgun (WGS) entry which is preliminary data.</text>
</comment>
<organism evidence="1 2">
    <name type="scientific">Lichenicoccus roseus</name>
    <dbReference type="NCBI Taxonomy" id="2683649"/>
    <lineage>
        <taxon>Bacteria</taxon>
        <taxon>Pseudomonadati</taxon>
        <taxon>Pseudomonadota</taxon>
        <taxon>Alphaproteobacteria</taxon>
        <taxon>Acetobacterales</taxon>
        <taxon>Acetobacteraceae</taxon>
        <taxon>Lichenicoccus</taxon>
    </lineage>
</organism>
<keyword evidence="2" id="KW-1185">Reference proteome</keyword>
<dbReference type="RefSeq" id="WP_138327309.1">
    <property type="nucleotide sequence ID" value="NZ_VCDI01000007.1"/>
</dbReference>
<dbReference type="EMBL" id="VCDI01000007">
    <property type="protein sequence ID" value="TLU71272.1"/>
    <property type="molecule type" value="Genomic_DNA"/>
</dbReference>
<sequence length="184" mass="20743">MTTRSSNVVSVKSKMGREVFRAELKRLEIGQSAFAALTGTPLRTVQSWALGERALPRNIKSLFAKVEAMPRKEQLLAGLKEDVKRLTVPQQEGLLKLALQFKKDHEKEQAQDNKILEQHKQIGELRKQVGTLSGQIDEVTTKMAEVEKHSNHVNRVCATQSVQLENFRVELARRVANATVFNQS</sequence>
<evidence type="ECO:0000313" key="1">
    <source>
        <dbReference type="EMBL" id="TLU71272.1"/>
    </source>
</evidence>
<gene>
    <name evidence="1" type="ORF">FE263_17365</name>
</gene>
<dbReference type="Proteomes" id="UP000305654">
    <property type="component" value="Unassembled WGS sequence"/>
</dbReference>
<protein>
    <submittedName>
        <fullName evidence="1">Uncharacterized protein</fullName>
    </submittedName>
</protein>
<dbReference type="OrthoDB" id="8454073at2"/>
<reference evidence="1 2" key="1">
    <citation type="submission" date="2019-05" db="EMBL/GenBank/DDBJ databases">
        <authorList>
            <person name="Pankratov T."/>
            <person name="Grouzdev D."/>
        </authorList>
    </citation>
    <scope>NUCLEOTIDE SEQUENCE [LARGE SCALE GENOMIC DNA]</scope>
    <source>
        <strain evidence="1 2">KEBCLARHB70R</strain>
    </source>
</reference>